<dbReference type="EMBL" id="MU842937">
    <property type="protein sequence ID" value="KAK2025428.1"/>
    <property type="molecule type" value="Genomic_DNA"/>
</dbReference>
<dbReference type="AlphaFoldDB" id="A0AAD9HB26"/>
<evidence type="ECO:0000313" key="2">
    <source>
        <dbReference type="Proteomes" id="UP001232148"/>
    </source>
</evidence>
<evidence type="ECO:0000313" key="1">
    <source>
        <dbReference type="EMBL" id="KAK2025428.1"/>
    </source>
</evidence>
<comment type="caution">
    <text evidence="1">The sequence shown here is derived from an EMBL/GenBank/DDBJ whole genome shotgun (WGS) entry which is preliminary data.</text>
</comment>
<proteinExistence type="predicted"/>
<gene>
    <name evidence="1" type="ORF">LX32DRAFT_60509</name>
</gene>
<reference evidence="1" key="1">
    <citation type="submission" date="2021-06" db="EMBL/GenBank/DDBJ databases">
        <title>Comparative genomics, transcriptomics and evolutionary studies reveal genomic signatures of adaptation to plant cell wall in hemibiotrophic fungi.</title>
        <authorList>
            <consortium name="DOE Joint Genome Institute"/>
            <person name="Baroncelli R."/>
            <person name="Diaz J.F."/>
            <person name="Benocci T."/>
            <person name="Peng M."/>
            <person name="Battaglia E."/>
            <person name="Haridas S."/>
            <person name="Andreopoulos W."/>
            <person name="Labutti K."/>
            <person name="Pangilinan J."/>
            <person name="Floch G.L."/>
            <person name="Makela M.R."/>
            <person name="Henrissat B."/>
            <person name="Grigoriev I.V."/>
            <person name="Crouch J.A."/>
            <person name="De Vries R.P."/>
            <person name="Sukno S.A."/>
            <person name="Thon M.R."/>
        </authorList>
    </citation>
    <scope>NUCLEOTIDE SEQUENCE</scope>
    <source>
        <strain evidence="1">MAFF235873</strain>
    </source>
</reference>
<organism evidence="1 2">
    <name type="scientific">Colletotrichum zoysiae</name>
    <dbReference type="NCBI Taxonomy" id="1216348"/>
    <lineage>
        <taxon>Eukaryota</taxon>
        <taxon>Fungi</taxon>
        <taxon>Dikarya</taxon>
        <taxon>Ascomycota</taxon>
        <taxon>Pezizomycotina</taxon>
        <taxon>Sordariomycetes</taxon>
        <taxon>Hypocreomycetidae</taxon>
        <taxon>Glomerellales</taxon>
        <taxon>Glomerellaceae</taxon>
        <taxon>Colletotrichum</taxon>
        <taxon>Colletotrichum graminicola species complex</taxon>
    </lineage>
</organism>
<name>A0AAD9HB26_9PEZI</name>
<keyword evidence="2" id="KW-1185">Reference proteome</keyword>
<dbReference type="Proteomes" id="UP001232148">
    <property type="component" value="Unassembled WGS sequence"/>
</dbReference>
<accession>A0AAD9HB26</accession>
<sequence length="66" mass="7227">MRKTRNLVPSGASVRIRPTSTVNLFALMAHTIQPFGGAYLCAGDKTQWQLCDLNRAETTFSAGRCP</sequence>
<protein>
    <submittedName>
        <fullName evidence="1">Uncharacterized protein</fullName>
    </submittedName>
</protein>